<dbReference type="InterPro" id="IPR050766">
    <property type="entry name" value="Bact_Lucif_Oxidored"/>
</dbReference>
<keyword evidence="4" id="KW-0503">Monooxygenase</keyword>
<dbReference type="RefSeq" id="WP_139940872.1">
    <property type="nucleotide sequence ID" value="NZ_JBHSYP010000006.1"/>
</dbReference>
<protein>
    <submittedName>
        <fullName evidence="6">LLM class flavin-dependent oxidoreductase</fullName>
    </submittedName>
</protein>
<reference evidence="7" key="1">
    <citation type="submission" date="2019-06" db="EMBL/GenBank/DDBJ databases">
        <title>The complete genome of Emcibacter congregatus ZYLT.</title>
        <authorList>
            <person name="Zhao Z."/>
        </authorList>
    </citation>
    <scope>NUCLEOTIDE SEQUENCE [LARGE SCALE GENOMIC DNA]</scope>
    <source>
        <strain evidence="7">MCCC 1A06723</strain>
    </source>
</reference>
<dbReference type="Proteomes" id="UP000319148">
    <property type="component" value="Unassembled WGS sequence"/>
</dbReference>
<evidence type="ECO:0000256" key="4">
    <source>
        <dbReference type="ARBA" id="ARBA00023033"/>
    </source>
</evidence>
<dbReference type="GO" id="GO:0004497">
    <property type="term" value="F:monooxygenase activity"/>
    <property type="evidence" value="ECO:0007669"/>
    <property type="project" value="UniProtKB-KW"/>
</dbReference>
<accession>A0A501PIS7</accession>
<dbReference type="GO" id="GO:0016705">
    <property type="term" value="F:oxidoreductase activity, acting on paired donors, with incorporation or reduction of molecular oxygen"/>
    <property type="evidence" value="ECO:0007669"/>
    <property type="project" value="InterPro"/>
</dbReference>
<name>A0A501PIS7_9PROT</name>
<dbReference type="Gene3D" id="3.20.20.30">
    <property type="entry name" value="Luciferase-like domain"/>
    <property type="match status" value="1"/>
</dbReference>
<dbReference type="InterPro" id="IPR011251">
    <property type="entry name" value="Luciferase-like_dom"/>
</dbReference>
<dbReference type="Pfam" id="PF00296">
    <property type="entry name" value="Bac_luciferase"/>
    <property type="match status" value="1"/>
</dbReference>
<evidence type="ECO:0000313" key="7">
    <source>
        <dbReference type="Proteomes" id="UP000319148"/>
    </source>
</evidence>
<keyword evidence="7" id="KW-1185">Reference proteome</keyword>
<gene>
    <name evidence="6" type="ORF">FIV46_10500</name>
</gene>
<keyword evidence="2" id="KW-0285">Flavoprotein</keyword>
<evidence type="ECO:0000259" key="5">
    <source>
        <dbReference type="Pfam" id="PF00296"/>
    </source>
</evidence>
<keyword evidence="3" id="KW-0560">Oxidoreductase</keyword>
<evidence type="ECO:0000313" key="6">
    <source>
        <dbReference type="EMBL" id="TPD59901.1"/>
    </source>
</evidence>
<evidence type="ECO:0000256" key="3">
    <source>
        <dbReference type="ARBA" id="ARBA00023002"/>
    </source>
</evidence>
<organism evidence="6 7">
    <name type="scientific">Emcibacter nanhaiensis</name>
    <dbReference type="NCBI Taxonomy" id="1505037"/>
    <lineage>
        <taxon>Bacteria</taxon>
        <taxon>Pseudomonadati</taxon>
        <taxon>Pseudomonadota</taxon>
        <taxon>Alphaproteobacteria</taxon>
        <taxon>Emcibacterales</taxon>
        <taxon>Emcibacteraceae</taxon>
        <taxon>Emcibacter</taxon>
    </lineage>
</organism>
<sequence>MRKNRLKLGLFIPPFHPLYENPTLCIERDLQITQFADEIGMSEIWFGEHHSGGYEIIMSPELMVAAAAERTKSIKLGTGVITLPYHNPLMTANRLCQLDHQTRGRLLFGGGPGLLTADAHMLGLDARESRDKLDEGISVISRLLAGEWVTEKTSWYDLNDAHCHLLPYNGPGSLPIGVASAFSPSGGTLAAKYDTAMLCLAATSPDGYDALAGNWKIACDTAEKYGRTMNPAVLRCATDMHIAETRDEAMDQARKGFEVTQRYFANQTAHVANEGMDVTLEDLIERGEAVVGTPDDAVAQIRRLEEKVPDFGTLLLLDKNWATFENKKRSLEMMMRYVLPEINGDNVSRQKSFDWQGEHAEEYFKTFQQAAQRAFEKHAAQTEADK</sequence>
<dbReference type="PANTHER" id="PTHR30137:SF16">
    <property type="entry name" value="BLL0895 PROTEIN"/>
    <property type="match status" value="1"/>
</dbReference>
<evidence type="ECO:0000256" key="2">
    <source>
        <dbReference type="ARBA" id="ARBA00022630"/>
    </source>
</evidence>
<dbReference type="OrthoDB" id="7239898at2"/>
<comment type="caution">
    <text evidence="6">The sequence shown here is derived from an EMBL/GenBank/DDBJ whole genome shotgun (WGS) entry which is preliminary data.</text>
</comment>
<dbReference type="InterPro" id="IPR036661">
    <property type="entry name" value="Luciferase-like_sf"/>
</dbReference>
<dbReference type="GO" id="GO:0005829">
    <property type="term" value="C:cytosol"/>
    <property type="evidence" value="ECO:0007669"/>
    <property type="project" value="TreeGrafter"/>
</dbReference>
<dbReference type="SUPFAM" id="SSF51679">
    <property type="entry name" value="Bacterial luciferase-like"/>
    <property type="match status" value="1"/>
</dbReference>
<evidence type="ECO:0000256" key="1">
    <source>
        <dbReference type="ARBA" id="ARBA00010426"/>
    </source>
</evidence>
<dbReference type="AlphaFoldDB" id="A0A501PIS7"/>
<dbReference type="EMBL" id="VFIY01000010">
    <property type="protein sequence ID" value="TPD59901.1"/>
    <property type="molecule type" value="Genomic_DNA"/>
</dbReference>
<dbReference type="PANTHER" id="PTHR30137">
    <property type="entry name" value="LUCIFERASE-LIKE MONOOXYGENASE"/>
    <property type="match status" value="1"/>
</dbReference>
<comment type="similarity">
    <text evidence="1">Belongs to the bacterial luciferase oxidoreductase family.</text>
</comment>
<proteinExistence type="inferred from homology"/>
<feature type="domain" description="Luciferase-like" evidence="5">
    <location>
        <begin position="7"/>
        <end position="306"/>
    </location>
</feature>